<evidence type="ECO:0000259" key="12">
    <source>
        <dbReference type="Pfam" id="PF13735"/>
    </source>
</evidence>
<dbReference type="InterPro" id="IPR032828">
    <property type="entry name" value="PolyA_RNA-bd"/>
</dbReference>
<gene>
    <name evidence="13" type="ORF">COW36_00440</name>
</gene>
<dbReference type="PANTHER" id="PTHR47545">
    <property type="entry name" value="MULTIFUNCTIONAL CCA PROTEIN"/>
    <property type="match status" value="1"/>
</dbReference>
<dbReference type="Gene3D" id="1.10.3090.10">
    <property type="entry name" value="cca-adding enzyme, domain 2"/>
    <property type="match status" value="1"/>
</dbReference>
<dbReference type="InterPro" id="IPR002646">
    <property type="entry name" value="PolA_pol_head_dom"/>
</dbReference>
<keyword evidence="7" id="KW-0460">Magnesium</keyword>
<evidence type="ECO:0000256" key="1">
    <source>
        <dbReference type="ARBA" id="ARBA00001946"/>
    </source>
</evidence>
<comment type="caution">
    <text evidence="13">The sequence shown here is derived from an EMBL/GenBank/DDBJ whole genome shotgun (WGS) entry which is preliminary data.</text>
</comment>
<dbReference type="InterPro" id="IPR043519">
    <property type="entry name" value="NT_sf"/>
</dbReference>
<evidence type="ECO:0000259" key="10">
    <source>
        <dbReference type="Pfam" id="PF01743"/>
    </source>
</evidence>
<proteinExistence type="inferred from homology"/>
<keyword evidence="5" id="KW-0479">Metal-binding</keyword>
<dbReference type="Pfam" id="PF13735">
    <property type="entry name" value="tRNA_NucTran2_2"/>
    <property type="match status" value="1"/>
</dbReference>
<dbReference type="Proteomes" id="UP000231019">
    <property type="component" value="Unassembled WGS sequence"/>
</dbReference>
<organism evidence="13 14">
    <name type="scientific">bacterium (Candidatus Blackallbacteria) CG17_big_fil_post_rev_8_21_14_2_50_48_46</name>
    <dbReference type="NCBI Taxonomy" id="2014261"/>
    <lineage>
        <taxon>Bacteria</taxon>
        <taxon>Candidatus Blackallbacteria</taxon>
    </lineage>
</organism>
<dbReference type="Pfam" id="PF01743">
    <property type="entry name" value="PolyA_pol"/>
    <property type="match status" value="1"/>
</dbReference>
<keyword evidence="8 9" id="KW-0694">RNA-binding</keyword>
<feature type="domain" description="tRNA nucleotidyltransferase/poly(A) polymerase RNA and SrmB- binding" evidence="11">
    <location>
        <begin position="164"/>
        <end position="224"/>
    </location>
</feature>
<comment type="cofactor">
    <cofactor evidence="1">
        <name>Mg(2+)</name>
        <dbReference type="ChEBI" id="CHEBI:18420"/>
    </cofactor>
</comment>
<keyword evidence="2 9" id="KW-0808">Transferase</keyword>
<keyword evidence="4" id="KW-0548">Nucleotidyltransferase</keyword>
<dbReference type="GO" id="GO:0046872">
    <property type="term" value="F:metal ion binding"/>
    <property type="evidence" value="ECO:0007669"/>
    <property type="project" value="UniProtKB-KW"/>
</dbReference>
<dbReference type="GO" id="GO:0000166">
    <property type="term" value="F:nucleotide binding"/>
    <property type="evidence" value="ECO:0007669"/>
    <property type="project" value="UniProtKB-KW"/>
</dbReference>
<dbReference type="EMBL" id="PFFQ01000004">
    <property type="protein sequence ID" value="PIW19341.1"/>
    <property type="molecule type" value="Genomic_DNA"/>
</dbReference>
<dbReference type="GO" id="GO:0008033">
    <property type="term" value="P:tRNA processing"/>
    <property type="evidence" value="ECO:0007669"/>
    <property type="project" value="UniProtKB-KW"/>
</dbReference>
<evidence type="ECO:0000256" key="4">
    <source>
        <dbReference type="ARBA" id="ARBA00022695"/>
    </source>
</evidence>
<evidence type="ECO:0008006" key="15">
    <source>
        <dbReference type="Google" id="ProtNLM"/>
    </source>
</evidence>
<dbReference type="SUPFAM" id="SSF81301">
    <property type="entry name" value="Nucleotidyltransferase"/>
    <property type="match status" value="1"/>
</dbReference>
<name>A0A2M7GAY6_9BACT</name>
<evidence type="ECO:0000256" key="9">
    <source>
        <dbReference type="RuleBase" id="RU003953"/>
    </source>
</evidence>
<dbReference type="AlphaFoldDB" id="A0A2M7GAY6"/>
<keyword evidence="3" id="KW-0819">tRNA processing</keyword>
<evidence type="ECO:0000256" key="7">
    <source>
        <dbReference type="ARBA" id="ARBA00022842"/>
    </source>
</evidence>
<dbReference type="GO" id="GO:0016779">
    <property type="term" value="F:nucleotidyltransferase activity"/>
    <property type="evidence" value="ECO:0007669"/>
    <property type="project" value="UniProtKB-KW"/>
</dbReference>
<dbReference type="GO" id="GO:0000049">
    <property type="term" value="F:tRNA binding"/>
    <property type="evidence" value="ECO:0007669"/>
    <property type="project" value="UniProtKB-KW"/>
</dbReference>
<dbReference type="InterPro" id="IPR032810">
    <property type="entry name" value="CCA-adding_enz_C"/>
</dbReference>
<dbReference type="Gene3D" id="3.30.460.10">
    <property type="entry name" value="Beta Polymerase, domain 2"/>
    <property type="match status" value="1"/>
</dbReference>
<accession>A0A2M7GAY6</accession>
<feature type="domain" description="CCA-adding enzyme C-terminal" evidence="12">
    <location>
        <begin position="357"/>
        <end position="420"/>
    </location>
</feature>
<evidence type="ECO:0000313" key="14">
    <source>
        <dbReference type="Proteomes" id="UP000231019"/>
    </source>
</evidence>
<evidence type="ECO:0000313" key="13">
    <source>
        <dbReference type="EMBL" id="PIW19341.1"/>
    </source>
</evidence>
<sequence length="433" mass="49865">MNYCSILPELTEIWPESYVVGGFLRERWFGKISSDLDLVVPSGAIQGVEKLAKKLRRPWFVLDQDRDIARLVLASGDTLDIARFAGNNLNSDLWQRDLSFNAMACPLIPEVFDLQISLSELPLIDPGLGLADLQKARIKGLSADNFVADPLRLLRAFRFAAQYGFELESETQAWIRLHGSLLKLSASERILQELDKFLIGGHSEFALNQMIETEFIRYLFIELNNYSDEQWKKRVVHWKTIRNVLSDIQTHFEPSQPLRDYFETVLSAERTRQQVLLLSSLFWDEPLERWENFSNRIRLGTKDSEYGKKLVLNWTGFCTQLSYLENPLKRFRFYQEHGVLLPALVFRAFVAKRLSQEQAQFLLCEYFQENHPIAHPVPFINGNDVCKELALKPGPQIGRLLSLALEAQVEKKIQSKQDALDFIASQLLANDSQ</sequence>
<evidence type="ECO:0000256" key="6">
    <source>
        <dbReference type="ARBA" id="ARBA00022741"/>
    </source>
</evidence>
<protein>
    <recommendedName>
        <fullName evidence="15">Poly A polymerase head domain-containing protein</fullName>
    </recommendedName>
</protein>
<dbReference type="Pfam" id="PF12627">
    <property type="entry name" value="PolyA_pol_RNAbd"/>
    <property type="match status" value="1"/>
</dbReference>
<keyword evidence="6" id="KW-0547">Nucleotide-binding</keyword>
<dbReference type="SUPFAM" id="SSF81891">
    <property type="entry name" value="Poly A polymerase C-terminal region-like"/>
    <property type="match status" value="1"/>
</dbReference>
<evidence type="ECO:0000256" key="8">
    <source>
        <dbReference type="ARBA" id="ARBA00022884"/>
    </source>
</evidence>
<comment type="similarity">
    <text evidence="9">Belongs to the tRNA nucleotidyltransferase/poly(A) polymerase family.</text>
</comment>
<reference evidence="13 14" key="1">
    <citation type="submission" date="2017-09" db="EMBL/GenBank/DDBJ databases">
        <title>Depth-based differentiation of microbial function through sediment-hosted aquifers and enrichment of novel symbionts in the deep terrestrial subsurface.</title>
        <authorList>
            <person name="Probst A.J."/>
            <person name="Ladd B."/>
            <person name="Jarett J.K."/>
            <person name="Geller-Mcgrath D.E."/>
            <person name="Sieber C.M."/>
            <person name="Emerson J.B."/>
            <person name="Anantharaman K."/>
            <person name="Thomas B.C."/>
            <person name="Malmstrom R."/>
            <person name="Stieglmeier M."/>
            <person name="Klingl A."/>
            <person name="Woyke T."/>
            <person name="Ryan C.M."/>
            <person name="Banfield J.F."/>
        </authorList>
    </citation>
    <scope>NUCLEOTIDE SEQUENCE [LARGE SCALE GENOMIC DNA]</scope>
    <source>
        <strain evidence="13">CG17_big_fil_post_rev_8_21_14_2_50_48_46</strain>
    </source>
</reference>
<dbReference type="InterPro" id="IPR050124">
    <property type="entry name" value="tRNA_CCA-adding_enzyme"/>
</dbReference>
<feature type="domain" description="Poly A polymerase head" evidence="10">
    <location>
        <begin position="18"/>
        <end position="138"/>
    </location>
</feature>
<evidence type="ECO:0000256" key="3">
    <source>
        <dbReference type="ARBA" id="ARBA00022694"/>
    </source>
</evidence>
<evidence type="ECO:0000256" key="2">
    <source>
        <dbReference type="ARBA" id="ARBA00022679"/>
    </source>
</evidence>
<evidence type="ECO:0000259" key="11">
    <source>
        <dbReference type="Pfam" id="PF12627"/>
    </source>
</evidence>
<evidence type="ECO:0000256" key="5">
    <source>
        <dbReference type="ARBA" id="ARBA00022723"/>
    </source>
</evidence>